<dbReference type="PROSITE" id="PS00375">
    <property type="entry name" value="UDPGT"/>
    <property type="match status" value="1"/>
</dbReference>
<dbReference type="OMA" id="SPSHYIW"/>
<dbReference type="AlphaFoldDB" id="A0A090L8N5"/>
<evidence type="ECO:0000313" key="12">
    <source>
        <dbReference type="EMBL" id="CEF66102.2"/>
    </source>
</evidence>
<dbReference type="WormBase" id="SRAE_2000077200">
    <property type="protein sequence ID" value="SRP01404"/>
    <property type="gene ID" value="WBGene00260972"/>
</dbReference>
<dbReference type="PANTHER" id="PTHR48043:SF23">
    <property type="entry name" value="UDP-GLUCURONOSYLTRANSFERASE"/>
    <property type="match status" value="1"/>
</dbReference>
<dbReference type="Gene3D" id="3.40.50.2000">
    <property type="entry name" value="Glycogen Phosphorylase B"/>
    <property type="match status" value="1"/>
</dbReference>
<dbReference type="OrthoDB" id="5835829at2759"/>
<keyword evidence="13" id="KW-1185">Reference proteome</keyword>
<comment type="similarity">
    <text evidence="2 10">Belongs to the UDP-glycosyltransferase family.</text>
</comment>
<dbReference type="PANTHER" id="PTHR48043">
    <property type="entry name" value="EG:EG0003.4 PROTEIN-RELATED"/>
    <property type="match status" value="1"/>
</dbReference>
<evidence type="ECO:0000313" key="15">
    <source>
        <dbReference type="WormBase" id="SRAE_2000077200"/>
    </source>
</evidence>
<evidence type="ECO:0000256" key="3">
    <source>
        <dbReference type="ARBA" id="ARBA00022676"/>
    </source>
</evidence>
<evidence type="ECO:0000256" key="11">
    <source>
        <dbReference type="RuleBase" id="RU362059"/>
    </source>
</evidence>
<evidence type="ECO:0000313" key="14">
    <source>
        <dbReference type="WBParaSite" id="SRAE_2000077200.1"/>
    </source>
</evidence>
<evidence type="ECO:0000256" key="10">
    <source>
        <dbReference type="RuleBase" id="RU003718"/>
    </source>
</evidence>
<feature type="signal peptide" evidence="11">
    <location>
        <begin position="1"/>
        <end position="18"/>
    </location>
</feature>
<dbReference type="FunFam" id="3.40.50.2000:FF:000038">
    <property type="entry name" value="UDP-GlucuronosylTransferase"/>
    <property type="match status" value="1"/>
</dbReference>
<dbReference type="InterPro" id="IPR035595">
    <property type="entry name" value="UDP_glycos_trans_CS"/>
</dbReference>
<keyword evidence="5 11" id="KW-0812">Transmembrane</keyword>
<evidence type="ECO:0000256" key="5">
    <source>
        <dbReference type="ARBA" id="ARBA00022692"/>
    </source>
</evidence>
<dbReference type="GeneID" id="36378466"/>
<dbReference type="Pfam" id="PF00201">
    <property type="entry name" value="UDPGT"/>
    <property type="match status" value="1"/>
</dbReference>
<dbReference type="EC" id="2.4.1.17" evidence="11"/>
<protein>
    <recommendedName>
        <fullName evidence="11">UDP-glucuronosyltransferase</fullName>
        <ecNumber evidence="11">2.4.1.17</ecNumber>
    </recommendedName>
</protein>
<proteinExistence type="inferred from homology"/>
<dbReference type="GO" id="GO:0015020">
    <property type="term" value="F:glucuronosyltransferase activity"/>
    <property type="evidence" value="ECO:0007669"/>
    <property type="project" value="UniProtKB-EC"/>
</dbReference>
<evidence type="ECO:0000313" key="13">
    <source>
        <dbReference type="Proteomes" id="UP000035682"/>
    </source>
</evidence>
<keyword evidence="4 10" id="KW-0808">Transferase</keyword>
<keyword evidence="7 11" id="KW-1133">Transmembrane helix</keyword>
<dbReference type="InterPro" id="IPR050271">
    <property type="entry name" value="UDP-glycosyltransferase"/>
</dbReference>
<name>A0A090L8N5_STRRB</name>
<keyword evidence="8 11" id="KW-0472">Membrane</keyword>
<keyword evidence="3 10" id="KW-0328">Glycosyltransferase</keyword>
<dbReference type="Proteomes" id="UP000035682">
    <property type="component" value="Unplaced"/>
</dbReference>
<feature type="transmembrane region" description="Helical" evidence="11">
    <location>
        <begin position="490"/>
        <end position="510"/>
    </location>
</feature>
<dbReference type="SUPFAM" id="SSF53756">
    <property type="entry name" value="UDP-Glycosyltransferase/glycogen phosphorylase"/>
    <property type="match status" value="1"/>
</dbReference>
<dbReference type="RefSeq" id="XP_024505302.1">
    <property type="nucleotide sequence ID" value="XM_024651645.1"/>
</dbReference>
<organism evidence="12">
    <name type="scientific">Strongyloides ratti</name>
    <name type="common">Parasitic roundworm</name>
    <dbReference type="NCBI Taxonomy" id="34506"/>
    <lineage>
        <taxon>Eukaryota</taxon>
        <taxon>Metazoa</taxon>
        <taxon>Ecdysozoa</taxon>
        <taxon>Nematoda</taxon>
        <taxon>Chromadorea</taxon>
        <taxon>Rhabditida</taxon>
        <taxon>Tylenchina</taxon>
        <taxon>Panagrolaimomorpha</taxon>
        <taxon>Strongyloidoidea</taxon>
        <taxon>Strongyloididae</taxon>
        <taxon>Strongyloides</taxon>
    </lineage>
</organism>
<dbReference type="STRING" id="34506.A0A090L8N5"/>
<evidence type="ECO:0000256" key="4">
    <source>
        <dbReference type="ARBA" id="ARBA00022679"/>
    </source>
</evidence>
<accession>A0A090L8N5</accession>
<dbReference type="CDD" id="cd03784">
    <property type="entry name" value="GT1_Gtf-like"/>
    <property type="match status" value="1"/>
</dbReference>
<evidence type="ECO:0000256" key="2">
    <source>
        <dbReference type="ARBA" id="ARBA00009995"/>
    </source>
</evidence>
<reference evidence="14" key="2">
    <citation type="submission" date="2020-12" db="UniProtKB">
        <authorList>
            <consortium name="WormBaseParasite"/>
        </authorList>
    </citation>
    <scope>IDENTIFICATION</scope>
</reference>
<evidence type="ECO:0000256" key="7">
    <source>
        <dbReference type="ARBA" id="ARBA00022989"/>
    </source>
</evidence>
<sequence length="524" mass="60616">MVFLKFFIFLNFVINLNAYKILIYNPKLGHSHINFMSQMTKILINANHDVTVLSSKVDDSLKDPYYQRGKIYYTDIDPEISKLISNEEHNKNIWTMSKNVTNSKEMFKNFIKVKRYMAESLIDNKELKEFIISQNFDVGIAECIYPNMFGLFKYWKINTTIVTTTGIMFDHFYPMFGIPFPVSYVPSIIHGASDKMSYFERATNMFLHYYLSYFSGFISKYTEMDDIFNEKFGVGFYDSQKIMTNASFVLINSNPFLDIPTPKSPKMIEISGIGIPKPNPISKELDKILNKRNKTILISFGSVAKSTYMNQKLKDEILKTIKSFPDITFIWKYETPEDGHGLGIDNLILKKWVPQNDLLNDKRLTLFITHGGMGSITEAAFSNTPALAVPIFGDQMRNGKLLERLEIGMVVDSEILGDSKKFREKIKEVISNKKYKINLLKISTMLKNRPISSEKLLIKHVEFACRFGQLPQLDLASKDMGVIEYYNLDIIIPFITLCVIIFYLIFKLIFKNILKLFDSKKKQD</sequence>
<dbReference type="EMBL" id="LN609529">
    <property type="protein sequence ID" value="CEF66102.2"/>
    <property type="molecule type" value="Genomic_DNA"/>
</dbReference>
<reference evidence="12 13" key="1">
    <citation type="submission" date="2014-09" db="EMBL/GenBank/DDBJ databases">
        <authorList>
            <person name="Martin A.A."/>
        </authorList>
    </citation>
    <scope>NUCLEOTIDE SEQUENCE</scope>
    <source>
        <strain evidence="13">ED321</strain>
        <strain evidence="12">ED321 Heterogonic</strain>
    </source>
</reference>
<evidence type="ECO:0000256" key="9">
    <source>
        <dbReference type="ARBA" id="ARBA00047475"/>
    </source>
</evidence>
<evidence type="ECO:0000256" key="8">
    <source>
        <dbReference type="ARBA" id="ARBA00023136"/>
    </source>
</evidence>
<dbReference type="CTD" id="36378466"/>
<evidence type="ECO:0000256" key="6">
    <source>
        <dbReference type="ARBA" id="ARBA00022729"/>
    </source>
</evidence>
<keyword evidence="6 11" id="KW-0732">Signal</keyword>
<comment type="catalytic activity">
    <reaction evidence="9 11">
        <text>glucuronate acceptor + UDP-alpha-D-glucuronate = acceptor beta-D-glucuronoside + UDP + H(+)</text>
        <dbReference type="Rhea" id="RHEA:21032"/>
        <dbReference type="ChEBI" id="CHEBI:15378"/>
        <dbReference type="ChEBI" id="CHEBI:58052"/>
        <dbReference type="ChEBI" id="CHEBI:58223"/>
        <dbReference type="ChEBI" id="CHEBI:132367"/>
        <dbReference type="ChEBI" id="CHEBI:132368"/>
        <dbReference type="EC" id="2.4.1.17"/>
    </reaction>
</comment>
<dbReference type="InterPro" id="IPR002213">
    <property type="entry name" value="UDP_glucos_trans"/>
</dbReference>
<dbReference type="WBParaSite" id="SRAE_2000077200.1">
    <property type="protein sequence ID" value="SRAE_2000077200.1"/>
    <property type="gene ID" value="WBGene00260972"/>
</dbReference>
<comment type="subcellular location">
    <subcellularLocation>
        <location evidence="1 11">Membrane</location>
        <topology evidence="1 11">Single-pass membrane protein</topology>
    </subcellularLocation>
</comment>
<feature type="chain" id="PRO_5015017699" description="UDP-glucuronosyltransferase" evidence="11">
    <location>
        <begin position="19"/>
        <end position="524"/>
    </location>
</feature>
<evidence type="ECO:0000256" key="1">
    <source>
        <dbReference type="ARBA" id="ARBA00004167"/>
    </source>
</evidence>
<dbReference type="GO" id="GO:0016020">
    <property type="term" value="C:membrane"/>
    <property type="evidence" value="ECO:0007669"/>
    <property type="project" value="UniProtKB-SubCell"/>
</dbReference>
<gene>
    <name evidence="12 14 15" type="ORF">SRAE_2000077200</name>
</gene>